<feature type="transmembrane region" description="Helical" evidence="1">
    <location>
        <begin position="169"/>
        <end position="189"/>
    </location>
</feature>
<feature type="transmembrane region" description="Helical" evidence="1">
    <location>
        <begin position="340"/>
        <end position="364"/>
    </location>
</feature>
<evidence type="ECO:0000256" key="1">
    <source>
        <dbReference type="SAM" id="Phobius"/>
    </source>
</evidence>
<name>A0ABU0MYG3_9FIRM</name>
<keyword evidence="1" id="KW-1133">Transmembrane helix</keyword>
<sequence>MSQALGKFKTDFKQMGKDVSSTLSTSFKDLKKSIEEVNAESKKLDNSLSNIKPDFSFITNQIGGLKGALITMGLDIISSLFPTQEITKQLEEVKEKIITLLKPIADKISGFIGEGMIAAKDAILSFCDSISNVIGKLSEYKSVLETVGQLLAILAVGIAAYVVTQNLAAIATATVSAIMSAYTIIVGIANTVTAAFGAIMAFITSPIGIITFAIMALFLVIKNWDSISAFLANVWAGICDIAMSIWGSISEFLTNLWTSVCEMAMTIWASIGEFFTTLWTGICEIAMSIWTGICEFLTSLWTSICEMAMTIWASIGEFFTTLWTGISSIAINIWSGISSFLSGIWSGISSAAIGIWSGVCNFLISIFTNISNFISTSWNGIQNIVTSVGSAIGSAVSNVFNGISTTVQSVMDKAKNIVSGAFDFIKGIFNAVLKPNIKLPHFDISGKFSLNPLQVPKLGISWYQTGGIFTGASVIGVGENGDEAVLPLSNKRRMKPFANAVASMIGVDNPNQQAHQGVTINIDNMSVRNDMDIKKIAEEINRLATRENRKLGII</sequence>
<feature type="transmembrane region" description="Helical" evidence="1">
    <location>
        <begin position="196"/>
        <end position="221"/>
    </location>
</feature>
<gene>
    <name evidence="2" type="ORF">QOZ92_001070</name>
</gene>
<feature type="transmembrane region" description="Helical" evidence="1">
    <location>
        <begin position="227"/>
        <end position="246"/>
    </location>
</feature>
<dbReference type="EMBL" id="JAUSWG010000003">
    <property type="protein sequence ID" value="MDQ0555957.1"/>
    <property type="molecule type" value="Genomic_DNA"/>
</dbReference>
<dbReference type="RefSeq" id="WP_307504194.1">
    <property type="nucleotide sequence ID" value="NZ_BAAACE010000014.1"/>
</dbReference>
<protein>
    <submittedName>
        <fullName evidence="2">Phage-related protein</fullName>
    </submittedName>
</protein>
<accession>A0ABU0MYG3</accession>
<comment type="caution">
    <text evidence="2">The sequence shown here is derived from an EMBL/GenBank/DDBJ whole genome shotgun (WGS) entry which is preliminary data.</text>
</comment>
<dbReference type="SUPFAM" id="SSF48371">
    <property type="entry name" value="ARM repeat"/>
    <property type="match status" value="1"/>
</dbReference>
<reference evidence="2 3" key="1">
    <citation type="submission" date="2023-07" db="EMBL/GenBank/DDBJ databases">
        <title>Genomic Encyclopedia of Type Strains, Phase IV (KMG-IV): sequencing the most valuable type-strain genomes for metagenomic binning, comparative biology and taxonomic classification.</title>
        <authorList>
            <person name="Goeker M."/>
        </authorList>
    </citation>
    <scope>NUCLEOTIDE SEQUENCE [LARGE SCALE GENOMIC DNA]</scope>
    <source>
        <strain evidence="2 3">DSM 15049</strain>
    </source>
</reference>
<evidence type="ECO:0000313" key="2">
    <source>
        <dbReference type="EMBL" id="MDQ0555957.1"/>
    </source>
</evidence>
<organism evidence="2 3">
    <name type="scientific">Paraclostridium ghonii</name>
    <dbReference type="NCBI Taxonomy" id="29358"/>
    <lineage>
        <taxon>Bacteria</taxon>
        <taxon>Bacillati</taxon>
        <taxon>Bacillota</taxon>
        <taxon>Clostridia</taxon>
        <taxon>Peptostreptococcales</taxon>
        <taxon>Peptostreptococcaceae</taxon>
        <taxon>Paraclostridium</taxon>
    </lineage>
</organism>
<proteinExistence type="predicted"/>
<keyword evidence="1" id="KW-0812">Transmembrane</keyword>
<dbReference type="Proteomes" id="UP001232584">
    <property type="component" value="Unassembled WGS sequence"/>
</dbReference>
<dbReference type="Gene3D" id="1.20.120.20">
    <property type="entry name" value="Apolipoprotein"/>
    <property type="match status" value="1"/>
</dbReference>
<feature type="transmembrane region" description="Helical" evidence="1">
    <location>
        <begin position="310"/>
        <end position="334"/>
    </location>
</feature>
<keyword evidence="3" id="KW-1185">Reference proteome</keyword>
<evidence type="ECO:0000313" key="3">
    <source>
        <dbReference type="Proteomes" id="UP001232584"/>
    </source>
</evidence>
<keyword evidence="1" id="KW-0472">Membrane</keyword>
<dbReference type="InterPro" id="IPR016024">
    <property type="entry name" value="ARM-type_fold"/>
</dbReference>